<keyword evidence="2" id="KW-1185">Reference proteome</keyword>
<dbReference type="GeneTree" id="ENSGT00910000148758"/>
<reference evidence="1" key="1">
    <citation type="submission" date="2025-08" db="UniProtKB">
        <authorList>
            <consortium name="Ensembl"/>
        </authorList>
    </citation>
    <scope>IDENTIFICATION</scope>
</reference>
<accession>A0A2K5KKA3</accession>
<dbReference type="Proteomes" id="UP000233060">
    <property type="component" value="Unassembled WGS sequence"/>
</dbReference>
<evidence type="ECO:0000313" key="2">
    <source>
        <dbReference type="Proteomes" id="UP000233060"/>
    </source>
</evidence>
<dbReference type="AlphaFoldDB" id="A0A2K5KKA3"/>
<name>A0A2K5KKA3_CERAT</name>
<sequence length="57" mass="6624">MWLNPDFHSEQVVFCVGLFFIFNDPQMEGENRVSTRRYLKGQITQQISHGGSTILCF</sequence>
<evidence type="ECO:0000313" key="1">
    <source>
        <dbReference type="Ensembl" id="ENSCATP00000001123.1"/>
    </source>
</evidence>
<protein>
    <submittedName>
        <fullName evidence="1">Uncharacterized protein</fullName>
    </submittedName>
</protein>
<proteinExistence type="predicted"/>
<organism evidence="1 2">
    <name type="scientific">Cercocebus atys</name>
    <name type="common">Sooty mangabey</name>
    <name type="synonym">Cercocebus torquatus atys</name>
    <dbReference type="NCBI Taxonomy" id="9531"/>
    <lineage>
        <taxon>Eukaryota</taxon>
        <taxon>Metazoa</taxon>
        <taxon>Chordata</taxon>
        <taxon>Craniata</taxon>
        <taxon>Vertebrata</taxon>
        <taxon>Euteleostomi</taxon>
        <taxon>Mammalia</taxon>
        <taxon>Eutheria</taxon>
        <taxon>Euarchontoglires</taxon>
        <taxon>Primates</taxon>
        <taxon>Haplorrhini</taxon>
        <taxon>Catarrhini</taxon>
        <taxon>Cercopithecidae</taxon>
        <taxon>Cercopithecinae</taxon>
        <taxon>Cercocebus</taxon>
    </lineage>
</organism>
<dbReference type="Bgee" id="ENSCATG00000005536">
    <property type="expression patterns" value="Expressed in heart and 12 other cell types or tissues"/>
</dbReference>
<dbReference type="OMA" id="PQMEGEN"/>
<dbReference type="Ensembl" id="ENSCATT00000006005.1">
    <property type="protein sequence ID" value="ENSCATP00000001123.1"/>
    <property type="gene ID" value="ENSCATG00000005536.1"/>
</dbReference>
<reference evidence="1" key="2">
    <citation type="submission" date="2025-09" db="UniProtKB">
        <authorList>
            <consortium name="Ensembl"/>
        </authorList>
    </citation>
    <scope>IDENTIFICATION</scope>
</reference>